<organism evidence="3">
    <name type="scientific">viral metagenome</name>
    <dbReference type="NCBI Taxonomy" id="1070528"/>
    <lineage>
        <taxon>unclassified sequences</taxon>
        <taxon>metagenomes</taxon>
        <taxon>organismal metagenomes</taxon>
    </lineage>
</organism>
<dbReference type="InterPro" id="IPR003121">
    <property type="entry name" value="SWIB_MDM2_domain"/>
</dbReference>
<sequence length="214" mass="24648">MSSNKTVAAKKTVSKKTVKEPQVVKEPVVVDVVVDEVVDESTEDSGDKRKVITKESVIQSFEDLIKSIESEMDSLREGDAKNKGIKFLRTLNKRLKILKNQSSRIIKQKRTSTKKNTNNNSGFLKPVKISTEMAKFTGWDKDELKSRVEVTKYLCQYIRDNNLQNPKDKRQILTDSKLQKLLRFDPKKETEPLTYFRLQTQLKSHFLKPDEVSA</sequence>
<evidence type="ECO:0000259" key="2">
    <source>
        <dbReference type="PROSITE" id="PS51925"/>
    </source>
</evidence>
<proteinExistence type="predicted"/>
<evidence type="ECO:0000256" key="1">
    <source>
        <dbReference type="SAM" id="Coils"/>
    </source>
</evidence>
<dbReference type="AlphaFoldDB" id="A0A6C0E118"/>
<dbReference type="PANTHER" id="PTHR13844">
    <property type="entry name" value="SWI/SNF-RELATED MATRIX-ASSOCIATED ACTIN-DEPENDENT REGULATOR OF CHROMATIN SUBFAMILY D"/>
    <property type="match status" value="1"/>
</dbReference>
<reference evidence="3" key="1">
    <citation type="journal article" date="2020" name="Nature">
        <title>Giant virus diversity and host interactions through global metagenomics.</title>
        <authorList>
            <person name="Schulz F."/>
            <person name="Roux S."/>
            <person name="Paez-Espino D."/>
            <person name="Jungbluth S."/>
            <person name="Walsh D.A."/>
            <person name="Denef V.J."/>
            <person name="McMahon K.D."/>
            <person name="Konstantinidis K.T."/>
            <person name="Eloe-Fadrosh E.A."/>
            <person name="Kyrpides N.C."/>
            <person name="Woyke T."/>
        </authorList>
    </citation>
    <scope>NUCLEOTIDE SEQUENCE</scope>
    <source>
        <strain evidence="3">GVMAG-M-3300023179-111</strain>
    </source>
</reference>
<protein>
    <recommendedName>
        <fullName evidence="2">DM2 domain-containing protein</fullName>
    </recommendedName>
</protein>
<dbReference type="SMART" id="SM00151">
    <property type="entry name" value="SWIB"/>
    <property type="match status" value="1"/>
</dbReference>
<feature type="domain" description="DM2" evidence="2">
    <location>
        <begin position="122"/>
        <end position="208"/>
    </location>
</feature>
<evidence type="ECO:0000313" key="3">
    <source>
        <dbReference type="EMBL" id="QHT22448.1"/>
    </source>
</evidence>
<dbReference type="PROSITE" id="PS51925">
    <property type="entry name" value="SWIB_MDM2"/>
    <property type="match status" value="1"/>
</dbReference>
<feature type="coiled-coil region" evidence="1">
    <location>
        <begin position="58"/>
        <end position="108"/>
    </location>
</feature>
<name>A0A6C0E118_9ZZZZ</name>
<dbReference type="Gene3D" id="1.10.245.10">
    <property type="entry name" value="SWIB/MDM2 domain"/>
    <property type="match status" value="1"/>
</dbReference>
<accession>A0A6C0E118</accession>
<dbReference type="InterPro" id="IPR019835">
    <property type="entry name" value="SWIB_domain"/>
</dbReference>
<dbReference type="Pfam" id="PF02201">
    <property type="entry name" value="SWIB"/>
    <property type="match status" value="1"/>
</dbReference>
<keyword evidence="1" id="KW-0175">Coiled coil</keyword>
<dbReference type="SUPFAM" id="SSF47592">
    <property type="entry name" value="SWIB/MDM2 domain"/>
    <property type="match status" value="1"/>
</dbReference>
<dbReference type="CDD" id="cd10567">
    <property type="entry name" value="SWIB-MDM2_like"/>
    <property type="match status" value="1"/>
</dbReference>
<dbReference type="EMBL" id="MN739710">
    <property type="protein sequence ID" value="QHT22448.1"/>
    <property type="molecule type" value="Genomic_DNA"/>
</dbReference>
<dbReference type="InterPro" id="IPR036885">
    <property type="entry name" value="SWIB_MDM2_dom_sf"/>
</dbReference>